<name>A0ABD1Y8W0_9MARC</name>
<dbReference type="FunFam" id="3.80.10.10:FF:000095">
    <property type="entry name" value="LRR receptor-like serine/threonine-protein kinase GSO1"/>
    <property type="match status" value="1"/>
</dbReference>
<dbReference type="AlphaFoldDB" id="A0ABD1Y8W0"/>
<accession>A0ABD1Y8W0</accession>
<keyword evidence="8" id="KW-1185">Reference proteome</keyword>
<evidence type="ECO:0000256" key="5">
    <source>
        <dbReference type="ARBA" id="ARBA00023136"/>
    </source>
</evidence>
<dbReference type="Pfam" id="PF08263">
    <property type="entry name" value="LRRNT_2"/>
    <property type="match status" value="1"/>
</dbReference>
<evidence type="ECO:0000256" key="3">
    <source>
        <dbReference type="ARBA" id="ARBA00022729"/>
    </source>
</evidence>
<dbReference type="PANTHER" id="PTHR48060:SF21">
    <property type="entry name" value="L DOMAIN-LIKE PROTEIN"/>
    <property type="match status" value="1"/>
</dbReference>
<dbReference type="EMBL" id="JBHFFA010000006">
    <property type="protein sequence ID" value="KAL2622869.1"/>
    <property type="molecule type" value="Genomic_DNA"/>
</dbReference>
<dbReference type="SMART" id="SM00369">
    <property type="entry name" value="LRR_TYP"/>
    <property type="match status" value="5"/>
</dbReference>
<dbReference type="InterPro" id="IPR053211">
    <property type="entry name" value="DNA_repair-toleration"/>
</dbReference>
<gene>
    <name evidence="7" type="ORF">R1flu_003074</name>
</gene>
<evidence type="ECO:0000256" key="4">
    <source>
        <dbReference type="ARBA" id="ARBA00022737"/>
    </source>
</evidence>
<keyword evidence="5" id="KW-0472">Membrane</keyword>
<evidence type="ECO:0000313" key="8">
    <source>
        <dbReference type="Proteomes" id="UP001605036"/>
    </source>
</evidence>
<dbReference type="Pfam" id="PF13855">
    <property type="entry name" value="LRR_8"/>
    <property type="match status" value="2"/>
</dbReference>
<reference evidence="7 8" key="1">
    <citation type="submission" date="2024-09" db="EMBL/GenBank/DDBJ databases">
        <title>Chromosome-scale assembly of Riccia fluitans.</title>
        <authorList>
            <person name="Paukszto L."/>
            <person name="Sawicki J."/>
            <person name="Karawczyk K."/>
            <person name="Piernik-Szablinska J."/>
            <person name="Szczecinska M."/>
            <person name="Mazdziarz M."/>
        </authorList>
    </citation>
    <scope>NUCLEOTIDE SEQUENCE [LARGE SCALE GENOMIC DNA]</scope>
    <source>
        <strain evidence="7">Rf_01</strain>
        <tissue evidence="7">Aerial parts of the thallus</tissue>
    </source>
</reference>
<dbReference type="SUPFAM" id="SSF52058">
    <property type="entry name" value="L domain-like"/>
    <property type="match status" value="2"/>
</dbReference>
<protein>
    <recommendedName>
        <fullName evidence="6">Leucine-rich repeat-containing N-terminal plant-type domain-containing protein</fullName>
    </recommendedName>
</protein>
<organism evidence="7 8">
    <name type="scientific">Riccia fluitans</name>
    <dbReference type="NCBI Taxonomy" id="41844"/>
    <lineage>
        <taxon>Eukaryota</taxon>
        <taxon>Viridiplantae</taxon>
        <taxon>Streptophyta</taxon>
        <taxon>Embryophyta</taxon>
        <taxon>Marchantiophyta</taxon>
        <taxon>Marchantiopsida</taxon>
        <taxon>Marchantiidae</taxon>
        <taxon>Marchantiales</taxon>
        <taxon>Ricciaceae</taxon>
        <taxon>Riccia</taxon>
    </lineage>
</organism>
<evidence type="ECO:0000256" key="1">
    <source>
        <dbReference type="ARBA" id="ARBA00004167"/>
    </source>
</evidence>
<dbReference type="Proteomes" id="UP001605036">
    <property type="component" value="Unassembled WGS sequence"/>
</dbReference>
<keyword evidence="2" id="KW-0433">Leucine-rich repeat</keyword>
<dbReference type="GO" id="GO:0016020">
    <property type="term" value="C:membrane"/>
    <property type="evidence" value="ECO:0007669"/>
    <property type="project" value="UniProtKB-SubCell"/>
</dbReference>
<dbReference type="InterPro" id="IPR001611">
    <property type="entry name" value="Leu-rich_rpt"/>
</dbReference>
<dbReference type="Pfam" id="PF00560">
    <property type="entry name" value="LRR_1"/>
    <property type="match status" value="6"/>
</dbReference>
<comment type="caution">
    <text evidence="7">The sequence shown here is derived from an EMBL/GenBank/DDBJ whole genome shotgun (WGS) entry which is preliminary data.</text>
</comment>
<keyword evidence="4" id="KW-0677">Repeat</keyword>
<sequence>MLLNRLRQELALLKGSLSTRPISATAIVSEEEENQQCDANDSEALLEFRAGFIPTGSFFDTWIAGTDCCQWKGVNCTSSGRVQGLTVDELYAHRGPSPIAERNASYEGEVGASLADLSELRTLDLILILFDGPMPNFFDKLYKLEQLTLQYNNFSGSLSPSIGGATSLKTLRVDGQAFSWSFPGLSPAPIPPKFCQLKNLQTLVLNSFLITGKFPECFCQFGQLTDLELTSNNLEGVIPSCIGSSLGKLQTFSLSSNKFVGPIPTTLGRLANLQTLSLDQNKLVGNIPPAIGSLATLQSLSLTNNSLSGPIPAALGNLGELNFLELSLNSLTRIPPEIGKLVKLSLINLSGNKLQGRLPPEIQNIGSQEGFGIFFDISNNRLSGPIPDIFSSGYISLFFASNNLFTGGFPLSLGMVGNIDLSNNLLSDLRPVGTLPPAPKTYFLNLGNNRLSGPVPSWLENFVASSAELSIIDISVNKFTGPLSAVFFEHVLNFNASYNMFTGEIPVVASSTLSFLDLSHNGISGPITSTFIGSLLNTTVQLDLSFNELSGPLPANSGDFLALNYLDLSDNMLTGEVPASVENITSLSYLDLSDNQFTGNVPSKRPPPCCG</sequence>
<evidence type="ECO:0000256" key="2">
    <source>
        <dbReference type="ARBA" id="ARBA00022614"/>
    </source>
</evidence>
<dbReference type="FunFam" id="3.80.10.10:FF:000383">
    <property type="entry name" value="Leucine-rich repeat receptor protein kinase EMS1"/>
    <property type="match status" value="2"/>
</dbReference>
<feature type="domain" description="Leucine-rich repeat-containing N-terminal plant-type" evidence="6">
    <location>
        <begin position="39"/>
        <end position="77"/>
    </location>
</feature>
<dbReference type="PANTHER" id="PTHR48060">
    <property type="entry name" value="DNA DAMAGE-REPAIR/TOLERATION PROTEIN DRT100"/>
    <property type="match status" value="1"/>
</dbReference>
<keyword evidence="3" id="KW-0732">Signal</keyword>
<dbReference type="Gene3D" id="3.80.10.10">
    <property type="entry name" value="Ribonuclease Inhibitor"/>
    <property type="match status" value="4"/>
</dbReference>
<evidence type="ECO:0000313" key="7">
    <source>
        <dbReference type="EMBL" id="KAL2622869.1"/>
    </source>
</evidence>
<comment type="subcellular location">
    <subcellularLocation>
        <location evidence="1">Membrane</location>
        <topology evidence="1">Single-pass membrane protein</topology>
    </subcellularLocation>
</comment>
<proteinExistence type="predicted"/>
<dbReference type="InterPro" id="IPR032675">
    <property type="entry name" value="LRR_dom_sf"/>
</dbReference>
<evidence type="ECO:0000259" key="6">
    <source>
        <dbReference type="Pfam" id="PF08263"/>
    </source>
</evidence>
<dbReference type="InterPro" id="IPR003591">
    <property type="entry name" value="Leu-rich_rpt_typical-subtyp"/>
</dbReference>
<dbReference type="InterPro" id="IPR013210">
    <property type="entry name" value="LRR_N_plant-typ"/>
</dbReference>